<reference evidence="8" key="1">
    <citation type="journal article" date="2019" name="Int. J. Syst. Evol. Microbiol.">
        <title>The Global Catalogue of Microorganisms (GCM) 10K type strain sequencing project: providing services to taxonomists for standard genome sequencing and annotation.</title>
        <authorList>
            <consortium name="The Broad Institute Genomics Platform"/>
            <consortium name="The Broad Institute Genome Sequencing Center for Infectious Disease"/>
            <person name="Wu L."/>
            <person name="Ma J."/>
        </authorList>
    </citation>
    <scope>NUCLEOTIDE SEQUENCE [LARGE SCALE GENOMIC DNA]</scope>
    <source>
        <strain evidence="8">JCM 16546</strain>
    </source>
</reference>
<evidence type="ECO:0000256" key="6">
    <source>
        <dbReference type="ARBA" id="ARBA00024207"/>
    </source>
</evidence>
<name>A0ABP7BUS9_9MICO</name>
<comment type="similarity">
    <text evidence="6">Belongs to the HepT RNase toxin family.</text>
</comment>
<evidence type="ECO:0000256" key="5">
    <source>
        <dbReference type="ARBA" id="ARBA00022801"/>
    </source>
</evidence>
<dbReference type="Pfam" id="PF01934">
    <property type="entry name" value="HepT-like"/>
    <property type="match status" value="1"/>
</dbReference>
<evidence type="ECO:0000256" key="3">
    <source>
        <dbReference type="ARBA" id="ARBA00022722"/>
    </source>
</evidence>
<dbReference type="PANTHER" id="PTHR34139:SF1">
    <property type="entry name" value="RNASE MJ1380-RELATED"/>
    <property type="match status" value="1"/>
</dbReference>
<dbReference type="EMBL" id="BAAAYV010000025">
    <property type="protein sequence ID" value="GAA3670443.1"/>
    <property type="molecule type" value="Genomic_DNA"/>
</dbReference>
<dbReference type="InterPro" id="IPR051813">
    <property type="entry name" value="HepT_RNase_toxin"/>
</dbReference>
<accession>A0ABP7BUS9</accession>
<protein>
    <recommendedName>
        <fullName evidence="9">DUF86 domain-containing protein</fullName>
    </recommendedName>
</protein>
<evidence type="ECO:0000256" key="4">
    <source>
        <dbReference type="ARBA" id="ARBA00022741"/>
    </source>
</evidence>
<keyword evidence="2" id="KW-1277">Toxin-antitoxin system</keyword>
<evidence type="ECO:0000313" key="8">
    <source>
        <dbReference type="Proteomes" id="UP001410795"/>
    </source>
</evidence>
<keyword evidence="1" id="KW-0597">Phosphoprotein</keyword>
<sequence length="116" mass="13211">MRLESAKLLWDAVEAAKAVRTFTDGVKKERFFADLLLRSAVERQLEILGEALSRLRRDDLETAMRIPELSKIIGVRNVIAHEYGDVDYETVWAVVTRYIEPLIADLDLLLAEADPL</sequence>
<dbReference type="RefSeq" id="WP_221857021.1">
    <property type="nucleotide sequence ID" value="NZ_BAAAYV010000025.1"/>
</dbReference>
<evidence type="ECO:0000256" key="2">
    <source>
        <dbReference type="ARBA" id="ARBA00022649"/>
    </source>
</evidence>
<dbReference type="InterPro" id="IPR008201">
    <property type="entry name" value="HepT-like"/>
</dbReference>
<evidence type="ECO:0008006" key="9">
    <source>
        <dbReference type="Google" id="ProtNLM"/>
    </source>
</evidence>
<dbReference type="Proteomes" id="UP001410795">
    <property type="component" value="Unassembled WGS sequence"/>
</dbReference>
<keyword evidence="4" id="KW-0547">Nucleotide-binding</keyword>
<gene>
    <name evidence="7" type="ORF">GCM10022202_35750</name>
</gene>
<keyword evidence="5" id="KW-0378">Hydrolase</keyword>
<evidence type="ECO:0000256" key="1">
    <source>
        <dbReference type="ARBA" id="ARBA00022553"/>
    </source>
</evidence>
<keyword evidence="3" id="KW-0540">Nuclease</keyword>
<keyword evidence="8" id="KW-1185">Reference proteome</keyword>
<comment type="caution">
    <text evidence="7">The sequence shown here is derived from an EMBL/GenBank/DDBJ whole genome shotgun (WGS) entry which is preliminary data.</text>
</comment>
<dbReference type="Gene3D" id="1.20.120.580">
    <property type="entry name" value="bsu32300-like"/>
    <property type="match status" value="1"/>
</dbReference>
<dbReference type="InterPro" id="IPR037038">
    <property type="entry name" value="HepT-like_sf"/>
</dbReference>
<organism evidence="7 8">
    <name type="scientific">Microbacterium marinilacus</name>
    <dbReference type="NCBI Taxonomy" id="415209"/>
    <lineage>
        <taxon>Bacteria</taxon>
        <taxon>Bacillati</taxon>
        <taxon>Actinomycetota</taxon>
        <taxon>Actinomycetes</taxon>
        <taxon>Micrococcales</taxon>
        <taxon>Microbacteriaceae</taxon>
        <taxon>Microbacterium</taxon>
    </lineage>
</organism>
<evidence type="ECO:0000313" key="7">
    <source>
        <dbReference type="EMBL" id="GAA3670443.1"/>
    </source>
</evidence>
<proteinExistence type="inferred from homology"/>
<dbReference type="PANTHER" id="PTHR34139">
    <property type="entry name" value="UPF0331 PROTEIN MJ0127"/>
    <property type="match status" value="1"/>
</dbReference>